<dbReference type="SMART" id="SM00327">
    <property type="entry name" value="VWA"/>
    <property type="match status" value="1"/>
</dbReference>
<dbReference type="PANTHER" id="PTHR24020:SF84">
    <property type="entry name" value="VWFA DOMAIN-CONTAINING PROTEIN"/>
    <property type="match status" value="1"/>
</dbReference>
<dbReference type="Proteomes" id="UP001519460">
    <property type="component" value="Unassembled WGS sequence"/>
</dbReference>
<dbReference type="InterPro" id="IPR036465">
    <property type="entry name" value="vWFA_dom_sf"/>
</dbReference>
<dbReference type="Gene3D" id="3.40.50.410">
    <property type="entry name" value="von Willebrand factor, type A domain"/>
    <property type="match status" value="2"/>
</dbReference>
<dbReference type="InterPro" id="IPR050525">
    <property type="entry name" value="ECM_Assembly_Org"/>
</dbReference>
<dbReference type="SUPFAM" id="SSF53300">
    <property type="entry name" value="vWA-like"/>
    <property type="match status" value="2"/>
</dbReference>
<name>A0ABD0K147_9CAEN</name>
<proteinExistence type="predicted"/>
<dbReference type="Pfam" id="PF00092">
    <property type="entry name" value="VWA"/>
    <property type="match status" value="2"/>
</dbReference>
<evidence type="ECO:0000313" key="3">
    <source>
        <dbReference type="Proteomes" id="UP001519460"/>
    </source>
</evidence>
<keyword evidence="3" id="KW-1185">Reference proteome</keyword>
<dbReference type="InterPro" id="IPR002035">
    <property type="entry name" value="VWF_A"/>
</dbReference>
<gene>
    <name evidence="2" type="ORF">BaRGS_00027627</name>
</gene>
<evidence type="ECO:0000259" key="1">
    <source>
        <dbReference type="PROSITE" id="PS50234"/>
    </source>
</evidence>
<dbReference type="EMBL" id="JACVVK020000267">
    <property type="protein sequence ID" value="KAK7481087.1"/>
    <property type="molecule type" value="Genomic_DNA"/>
</dbReference>
<comment type="caution">
    <text evidence="2">The sequence shown here is derived from an EMBL/GenBank/DDBJ whole genome shotgun (WGS) entry which is preliminary data.</text>
</comment>
<evidence type="ECO:0000313" key="2">
    <source>
        <dbReference type="EMBL" id="KAK7481087.1"/>
    </source>
</evidence>
<dbReference type="PROSITE" id="PS50234">
    <property type="entry name" value="VWFA"/>
    <property type="match status" value="1"/>
</dbReference>
<reference evidence="2 3" key="1">
    <citation type="journal article" date="2023" name="Sci. Data">
        <title>Genome assembly of the Korean intertidal mud-creeper Batillaria attramentaria.</title>
        <authorList>
            <person name="Patra A.K."/>
            <person name="Ho P.T."/>
            <person name="Jun S."/>
            <person name="Lee S.J."/>
            <person name="Kim Y."/>
            <person name="Won Y.J."/>
        </authorList>
    </citation>
    <scope>NUCLEOTIDE SEQUENCE [LARGE SCALE GENOMIC DNA]</scope>
    <source>
        <strain evidence="2">Wonlab-2016</strain>
    </source>
</reference>
<protein>
    <recommendedName>
        <fullName evidence="1">VWFA domain-containing protein</fullName>
    </recommendedName>
</protein>
<sequence length="435" mass="47690">MKEIPEQFAYGTAAPVPTIVVPASKQFTVDRSKDDGMVSDAWFDDIMTDSWNGVPRASDTEITAVQEQKRFLTDLSALFSLHKTTTRVGIVSYGHIPLLTTPLGQYDSLPEIHAALLDTPRVGGDRRTAQALKYLRVRAFAPEVARREVAHVVILMTNGYSADAEDVAEEASLLRKQGVYVYIVATAGSSTAVDKPELTDIASEPVDKFLFTSEDYSIVDSLIELLRIKECNYQVLPPLPGKEPVCSARRPTEIAFAVEHLGMGSPKTQKIIDFIQAMLAEVDPDSSIKAAILTSKDPISRKALSRQVETIQHLEKKLGGVVFPNLGNLLRRARRTLSRGSNDAITAQKVLLVFMDESVRMCKGALAEAKKNHRSKVDTYVVYIGKEVSADSMAEIRSVASGSDHVIYVPSFDDLGLQSVVESSLKTVCRGESVF</sequence>
<accession>A0ABD0K147</accession>
<organism evidence="2 3">
    <name type="scientific">Batillaria attramentaria</name>
    <dbReference type="NCBI Taxonomy" id="370345"/>
    <lineage>
        <taxon>Eukaryota</taxon>
        <taxon>Metazoa</taxon>
        <taxon>Spiralia</taxon>
        <taxon>Lophotrochozoa</taxon>
        <taxon>Mollusca</taxon>
        <taxon>Gastropoda</taxon>
        <taxon>Caenogastropoda</taxon>
        <taxon>Sorbeoconcha</taxon>
        <taxon>Cerithioidea</taxon>
        <taxon>Batillariidae</taxon>
        <taxon>Batillaria</taxon>
    </lineage>
</organism>
<dbReference type="AlphaFoldDB" id="A0ABD0K147"/>
<dbReference type="CDD" id="cd01450">
    <property type="entry name" value="vWFA_subfamily_ECM"/>
    <property type="match status" value="1"/>
</dbReference>
<feature type="domain" description="VWFA" evidence="1">
    <location>
        <begin position="46"/>
        <end position="226"/>
    </location>
</feature>
<dbReference type="PANTHER" id="PTHR24020">
    <property type="entry name" value="COLLAGEN ALPHA"/>
    <property type="match status" value="1"/>
</dbReference>